<sequence>MNVRNMRAVRRIARLVLQSDRLSGCDLCLAISPGGCSGLACGVSLIEGPWDLDAKVENDRVEPLRESPQLCDSATIDLPNGPKRIGFVLPDHKQVSNAHY</sequence>
<evidence type="ECO:0000313" key="1">
    <source>
        <dbReference type="EMBL" id="GLR90041.1"/>
    </source>
</evidence>
<protein>
    <submittedName>
        <fullName evidence="1">Uncharacterized protein</fullName>
    </submittedName>
</protein>
<keyword evidence="2" id="KW-1185">Reference proteome</keyword>
<comment type="caution">
    <text evidence="1">The sequence shown here is derived from an EMBL/GenBank/DDBJ whole genome shotgun (WGS) entry which is preliminary data.</text>
</comment>
<gene>
    <name evidence="1" type="ORF">GCM10007857_67550</name>
</gene>
<proteinExistence type="predicted"/>
<dbReference type="SUPFAM" id="SSF89360">
    <property type="entry name" value="HesB-like domain"/>
    <property type="match status" value="1"/>
</dbReference>
<name>A0ABQ6B843_9BRAD</name>
<reference evidence="2" key="1">
    <citation type="journal article" date="2019" name="Int. J. Syst. Evol. Microbiol.">
        <title>The Global Catalogue of Microorganisms (GCM) 10K type strain sequencing project: providing services to taxonomists for standard genome sequencing and annotation.</title>
        <authorList>
            <consortium name="The Broad Institute Genomics Platform"/>
            <consortium name="The Broad Institute Genome Sequencing Center for Infectious Disease"/>
            <person name="Wu L."/>
            <person name="Ma J."/>
        </authorList>
    </citation>
    <scope>NUCLEOTIDE SEQUENCE [LARGE SCALE GENOMIC DNA]</scope>
    <source>
        <strain evidence="2">NBRC 102520</strain>
    </source>
</reference>
<accession>A0ABQ6B843</accession>
<dbReference type="InterPro" id="IPR035903">
    <property type="entry name" value="HesB-like_dom_sf"/>
</dbReference>
<dbReference type="Proteomes" id="UP001156905">
    <property type="component" value="Unassembled WGS sequence"/>
</dbReference>
<dbReference type="EMBL" id="BSOW01000030">
    <property type="protein sequence ID" value="GLR90041.1"/>
    <property type="molecule type" value="Genomic_DNA"/>
</dbReference>
<organism evidence="1 2">
    <name type="scientific">Bradyrhizobium iriomotense</name>
    <dbReference type="NCBI Taxonomy" id="441950"/>
    <lineage>
        <taxon>Bacteria</taxon>
        <taxon>Pseudomonadati</taxon>
        <taxon>Pseudomonadota</taxon>
        <taxon>Alphaproteobacteria</taxon>
        <taxon>Hyphomicrobiales</taxon>
        <taxon>Nitrobacteraceae</taxon>
        <taxon>Bradyrhizobium</taxon>
    </lineage>
</organism>
<evidence type="ECO:0000313" key="2">
    <source>
        <dbReference type="Proteomes" id="UP001156905"/>
    </source>
</evidence>